<keyword evidence="15" id="KW-0966">Cell projection</keyword>
<dbReference type="Pfam" id="PF00069">
    <property type="entry name" value="Pkinase"/>
    <property type="match status" value="1"/>
</dbReference>
<dbReference type="InterPro" id="IPR008271">
    <property type="entry name" value="Ser/Thr_kinase_AS"/>
</dbReference>
<dbReference type="SUPFAM" id="SSF56112">
    <property type="entry name" value="Protein kinase-like (PK-like)"/>
    <property type="match status" value="1"/>
</dbReference>
<dbReference type="Gene3D" id="1.10.510.10">
    <property type="entry name" value="Transferase(Phosphotransferase) domain 1"/>
    <property type="match status" value="1"/>
</dbReference>
<keyword evidence="10" id="KW-0808">Transferase</keyword>
<sequence>MNNYKLLGRAGEGAHGFVFKGLDTRTQKYVALKKVAINPNVGIPKNTFREICSLRVLKSKNIVQLFEVTTMGSSVILVMEYLPWSLADVLKKYDKPLTLSQIKAYSKMILNGVDYMHQNHIMHRDMKPANLMISEKGVLKIADFGLARIYDETKPRLYSHQVATRWYRAPELLYGSRNYTPSVDMWSVGCIIAEMVNGQPLFPGETDIEQLAIVLDTLGTPNDETWPELKELPDYNKIAFSPSTPKNWRIILSTADSTTVSLISSILIYDGRKRLTAQEALKHEFLRKEPYPCKLSKMPKLKDEISEMTWTFADFDECLDKLKKK</sequence>
<evidence type="ECO:0000256" key="14">
    <source>
        <dbReference type="ARBA" id="ARBA00023242"/>
    </source>
</evidence>
<keyword evidence="8" id="KW-0723">Serine/threonine-protein kinase</keyword>
<evidence type="ECO:0000256" key="12">
    <source>
        <dbReference type="ARBA" id="ARBA00022777"/>
    </source>
</evidence>
<evidence type="ECO:0000256" key="21">
    <source>
        <dbReference type="ARBA" id="ARBA00048367"/>
    </source>
</evidence>
<reference evidence="23 24" key="1">
    <citation type="submission" date="2019-01" db="EMBL/GenBank/DDBJ databases">
        <authorList>
            <person name="Sayadi A."/>
        </authorList>
    </citation>
    <scope>NUCLEOTIDE SEQUENCE [LARGE SCALE GENOMIC DNA]</scope>
</reference>
<dbReference type="AlphaFoldDB" id="A0A653BMW5"/>
<evidence type="ECO:0000256" key="17">
    <source>
        <dbReference type="ARBA" id="ARBA00035711"/>
    </source>
</evidence>
<comment type="similarity">
    <text evidence="4">Belongs to the protein kinase superfamily. CMGC Ser/Thr protein kinase family. CDC2/CDKX subfamily.</text>
</comment>
<dbReference type="GO" id="GO:0004693">
    <property type="term" value="F:cyclin-dependent protein serine/threonine kinase activity"/>
    <property type="evidence" value="ECO:0007669"/>
    <property type="project" value="UniProtKB-EC"/>
</dbReference>
<keyword evidence="6" id="KW-0217">Developmental protein</keyword>
<proteinExistence type="inferred from homology"/>
<evidence type="ECO:0000256" key="6">
    <source>
        <dbReference type="ARBA" id="ARBA00022473"/>
    </source>
</evidence>
<keyword evidence="24" id="KW-1185">Reference proteome</keyword>
<evidence type="ECO:0000256" key="11">
    <source>
        <dbReference type="ARBA" id="ARBA00022741"/>
    </source>
</evidence>
<dbReference type="FunFam" id="1.10.510.10:FF:000611">
    <property type="entry name" value="CMGC family protein kinase"/>
    <property type="match status" value="1"/>
</dbReference>
<gene>
    <name evidence="23" type="ORF">CALMAC_LOCUS1970</name>
</gene>
<dbReference type="FunFam" id="3.30.200.20:FF:000579">
    <property type="entry name" value="cyclin-dependent kinase 20"/>
    <property type="match status" value="1"/>
</dbReference>
<dbReference type="InterPro" id="IPR000719">
    <property type="entry name" value="Prot_kinase_dom"/>
</dbReference>
<dbReference type="GO" id="GO:0005524">
    <property type="term" value="F:ATP binding"/>
    <property type="evidence" value="ECO:0007669"/>
    <property type="project" value="UniProtKB-KW"/>
</dbReference>
<evidence type="ECO:0000256" key="8">
    <source>
        <dbReference type="ARBA" id="ARBA00022527"/>
    </source>
</evidence>
<evidence type="ECO:0000256" key="7">
    <source>
        <dbReference type="ARBA" id="ARBA00022490"/>
    </source>
</evidence>
<dbReference type="PROSITE" id="PS50011">
    <property type="entry name" value="PROTEIN_KINASE_DOM"/>
    <property type="match status" value="1"/>
</dbReference>
<evidence type="ECO:0000256" key="9">
    <source>
        <dbReference type="ARBA" id="ARBA00022618"/>
    </source>
</evidence>
<dbReference type="PANTHER" id="PTHR24056:SF171">
    <property type="entry name" value="CYCLIN-DEPENDENT KINASE 20"/>
    <property type="match status" value="1"/>
</dbReference>
<dbReference type="InterPro" id="IPR011009">
    <property type="entry name" value="Kinase-like_dom_sf"/>
</dbReference>
<evidence type="ECO:0000256" key="4">
    <source>
        <dbReference type="ARBA" id="ARBA00006485"/>
    </source>
</evidence>
<dbReference type="InterPro" id="IPR050108">
    <property type="entry name" value="CDK"/>
</dbReference>
<keyword evidence="13" id="KW-0067">ATP-binding</keyword>
<dbReference type="Gene3D" id="3.30.200.20">
    <property type="entry name" value="Phosphorylase Kinase, domain 1"/>
    <property type="match status" value="1"/>
</dbReference>
<dbReference type="CDD" id="cd07832">
    <property type="entry name" value="STKc_CCRK"/>
    <property type="match status" value="1"/>
</dbReference>
<accession>A0A653BMW5</accession>
<comment type="subcellular location">
    <subcellularLocation>
        <location evidence="2">Cell projection</location>
    </subcellularLocation>
    <subcellularLocation>
        <location evidence="3">Cytoplasm</location>
    </subcellularLocation>
    <subcellularLocation>
        <location evidence="1">Nucleus</location>
    </subcellularLocation>
</comment>
<evidence type="ECO:0000256" key="18">
    <source>
        <dbReference type="ARBA" id="ARBA00035720"/>
    </source>
</evidence>
<dbReference type="EC" id="2.7.11.22" evidence="5"/>
<dbReference type="OrthoDB" id="63265at2759"/>
<keyword evidence="11" id="KW-0547">Nucleotide-binding</keyword>
<evidence type="ECO:0000256" key="2">
    <source>
        <dbReference type="ARBA" id="ARBA00004316"/>
    </source>
</evidence>
<dbReference type="GO" id="GO:0005737">
    <property type="term" value="C:cytoplasm"/>
    <property type="evidence" value="ECO:0007669"/>
    <property type="project" value="UniProtKB-SubCell"/>
</dbReference>
<dbReference type="PROSITE" id="PS00108">
    <property type="entry name" value="PROTEIN_KINASE_ST"/>
    <property type="match status" value="1"/>
</dbReference>
<evidence type="ECO:0000313" key="24">
    <source>
        <dbReference type="Proteomes" id="UP000410492"/>
    </source>
</evidence>
<evidence type="ECO:0000256" key="19">
    <source>
        <dbReference type="ARBA" id="ARBA00035723"/>
    </source>
</evidence>
<dbReference type="InterPro" id="IPR048002">
    <property type="entry name" value="CDK20-like_STKc"/>
</dbReference>
<evidence type="ECO:0000256" key="10">
    <source>
        <dbReference type="ARBA" id="ARBA00022679"/>
    </source>
</evidence>
<dbReference type="GO" id="GO:0042995">
    <property type="term" value="C:cell projection"/>
    <property type="evidence" value="ECO:0007669"/>
    <property type="project" value="UniProtKB-SubCell"/>
</dbReference>
<keyword evidence="9" id="KW-0132">Cell division</keyword>
<keyword evidence="16" id="KW-0131">Cell cycle</keyword>
<comment type="catalytic activity">
    <reaction evidence="21">
        <text>L-seryl-[protein] + ATP = O-phospho-L-seryl-[protein] + ADP + H(+)</text>
        <dbReference type="Rhea" id="RHEA:17989"/>
        <dbReference type="Rhea" id="RHEA-COMP:9863"/>
        <dbReference type="Rhea" id="RHEA-COMP:11604"/>
        <dbReference type="ChEBI" id="CHEBI:15378"/>
        <dbReference type="ChEBI" id="CHEBI:29999"/>
        <dbReference type="ChEBI" id="CHEBI:30616"/>
        <dbReference type="ChEBI" id="CHEBI:83421"/>
        <dbReference type="ChEBI" id="CHEBI:456216"/>
        <dbReference type="EC" id="2.7.11.22"/>
    </reaction>
</comment>
<dbReference type="SMART" id="SM00220">
    <property type="entry name" value="S_TKc"/>
    <property type="match status" value="1"/>
</dbReference>
<keyword evidence="12" id="KW-0418">Kinase</keyword>
<dbReference type="GO" id="GO:0051301">
    <property type="term" value="P:cell division"/>
    <property type="evidence" value="ECO:0007669"/>
    <property type="project" value="UniProtKB-KW"/>
</dbReference>
<organism evidence="23 24">
    <name type="scientific">Callosobruchus maculatus</name>
    <name type="common">Southern cowpea weevil</name>
    <name type="synonym">Pulse bruchid</name>
    <dbReference type="NCBI Taxonomy" id="64391"/>
    <lineage>
        <taxon>Eukaryota</taxon>
        <taxon>Metazoa</taxon>
        <taxon>Ecdysozoa</taxon>
        <taxon>Arthropoda</taxon>
        <taxon>Hexapoda</taxon>
        <taxon>Insecta</taxon>
        <taxon>Pterygota</taxon>
        <taxon>Neoptera</taxon>
        <taxon>Endopterygota</taxon>
        <taxon>Coleoptera</taxon>
        <taxon>Polyphaga</taxon>
        <taxon>Cucujiformia</taxon>
        <taxon>Chrysomeloidea</taxon>
        <taxon>Chrysomelidae</taxon>
        <taxon>Bruchinae</taxon>
        <taxon>Bruchini</taxon>
        <taxon>Callosobruchus</taxon>
    </lineage>
</organism>
<dbReference type="PANTHER" id="PTHR24056">
    <property type="entry name" value="CELL DIVISION PROTEIN KINASE"/>
    <property type="match status" value="1"/>
</dbReference>
<feature type="domain" description="Protein kinase" evidence="22">
    <location>
        <begin position="4"/>
        <end position="286"/>
    </location>
</feature>
<evidence type="ECO:0000256" key="13">
    <source>
        <dbReference type="ARBA" id="ARBA00022840"/>
    </source>
</evidence>
<dbReference type="EMBL" id="CAACVG010002314">
    <property type="protein sequence ID" value="VEN36316.1"/>
    <property type="molecule type" value="Genomic_DNA"/>
</dbReference>
<evidence type="ECO:0000256" key="20">
    <source>
        <dbReference type="ARBA" id="ARBA00047811"/>
    </source>
</evidence>
<keyword evidence="7" id="KW-0963">Cytoplasm</keyword>
<evidence type="ECO:0000259" key="22">
    <source>
        <dbReference type="PROSITE" id="PS50011"/>
    </source>
</evidence>
<evidence type="ECO:0000256" key="5">
    <source>
        <dbReference type="ARBA" id="ARBA00012425"/>
    </source>
</evidence>
<evidence type="ECO:0000256" key="15">
    <source>
        <dbReference type="ARBA" id="ARBA00023273"/>
    </source>
</evidence>
<evidence type="ECO:0000256" key="3">
    <source>
        <dbReference type="ARBA" id="ARBA00004496"/>
    </source>
</evidence>
<evidence type="ECO:0000256" key="1">
    <source>
        <dbReference type="ARBA" id="ARBA00004123"/>
    </source>
</evidence>
<evidence type="ECO:0000313" key="23">
    <source>
        <dbReference type="EMBL" id="VEN36316.1"/>
    </source>
</evidence>
<dbReference type="GO" id="GO:0005634">
    <property type="term" value="C:nucleus"/>
    <property type="evidence" value="ECO:0007669"/>
    <property type="project" value="UniProtKB-SubCell"/>
</dbReference>
<name>A0A653BMW5_CALMS</name>
<comment type="catalytic activity">
    <reaction evidence="20">
        <text>L-threonyl-[protein] + ATP = O-phospho-L-threonyl-[protein] + ADP + H(+)</text>
        <dbReference type="Rhea" id="RHEA:46608"/>
        <dbReference type="Rhea" id="RHEA-COMP:11060"/>
        <dbReference type="Rhea" id="RHEA-COMP:11605"/>
        <dbReference type="ChEBI" id="CHEBI:15378"/>
        <dbReference type="ChEBI" id="CHEBI:30013"/>
        <dbReference type="ChEBI" id="CHEBI:30616"/>
        <dbReference type="ChEBI" id="CHEBI:61977"/>
        <dbReference type="ChEBI" id="CHEBI:456216"/>
        <dbReference type="EC" id="2.7.11.22"/>
    </reaction>
</comment>
<evidence type="ECO:0000256" key="16">
    <source>
        <dbReference type="ARBA" id="ARBA00023306"/>
    </source>
</evidence>
<keyword evidence="14" id="KW-0539">Nucleus</keyword>
<protein>
    <recommendedName>
        <fullName evidence="17">Cyclin-dependent kinase 20</fullName>
        <ecNumber evidence="5">2.7.11.22</ecNumber>
    </recommendedName>
    <alternativeName>
        <fullName evidence="18">Cell cycle-related kinase</fullName>
    </alternativeName>
    <alternativeName>
        <fullName evidence="19">Cell division protein kinase 20</fullName>
    </alternativeName>
</protein>
<dbReference type="Proteomes" id="UP000410492">
    <property type="component" value="Unassembled WGS sequence"/>
</dbReference>